<organism evidence="1">
    <name type="scientific">marine sediment metagenome</name>
    <dbReference type="NCBI Taxonomy" id="412755"/>
    <lineage>
        <taxon>unclassified sequences</taxon>
        <taxon>metagenomes</taxon>
        <taxon>ecological metagenomes</taxon>
    </lineage>
</organism>
<reference evidence="1" key="1">
    <citation type="journal article" date="2014" name="Front. Microbiol.">
        <title>High frequency of phylogenetically diverse reductive dehalogenase-homologous genes in deep subseafloor sedimentary metagenomes.</title>
        <authorList>
            <person name="Kawai M."/>
            <person name="Futagami T."/>
            <person name="Toyoda A."/>
            <person name="Takaki Y."/>
            <person name="Nishi S."/>
            <person name="Hori S."/>
            <person name="Arai W."/>
            <person name="Tsubouchi T."/>
            <person name="Morono Y."/>
            <person name="Uchiyama I."/>
            <person name="Ito T."/>
            <person name="Fujiyama A."/>
            <person name="Inagaki F."/>
            <person name="Takami H."/>
        </authorList>
    </citation>
    <scope>NUCLEOTIDE SEQUENCE</scope>
    <source>
        <strain evidence="1">Expedition CK06-06</strain>
    </source>
</reference>
<accession>X1G555</accession>
<gene>
    <name evidence="1" type="ORF">S03H2_18167</name>
</gene>
<dbReference type="EMBL" id="BARU01009412">
    <property type="protein sequence ID" value="GAH36694.1"/>
    <property type="molecule type" value="Genomic_DNA"/>
</dbReference>
<protein>
    <submittedName>
        <fullName evidence="1">Uncharacterized protein</fullName>
    </submittedName>
</protein>
<evidence type="ECO:0000313" key="1">
    <source>
        <dbReference type="EMBL" id="GAH36694.1"/>
    </source>
</evidence>
<comment type="caution">
    <text evidence="1">The sequence shown here is derived from an EMBL/GenBank/DDBJ whole genome shotgun (WGS) entry which is preliminary data.</text>
</comment>
<dbReference type="PANTHER" id="PTHR42911">
    <property type="entry name" value="MODULATOR OF FTSH PROTEASE HFLC"/>
    <property type="match status" value="1"/>
</dbReference>
<dbReference type="AlphaFoldDB" id="X1G555"/>
<feature type="non-terminal residue" evidence="1">
    <location>
        <position position="1"/>
    </location>
</feature>
<dbReference type="PANTHER" id="PTHR42911:SF1">
    <property type="entry name" value="MODULATOR OF FTSH PROTEASE HFLC"/>
    <property type="match status" value="1"/>
</dbReference>
<proteinExistence type="predicted"/>
<name>X1G555_9ZZZZ</name>
<sequence>VKEIEGVADAKATRIYAEGFGVDPDFYRFWKILELYEQHIGGEKTRLILGTDNPLLEIIKGEILKTKDVAAEQ</sequence>